<dbReference type="InterPro" id="IPR036052">
    <property type="entry name" value="TrpB-like_PALP_sf"/>
</dbReference>
<dbReference type="AlphaFoldDB" id="E4YE63"/>
<sequence length="192" mass="20588">MVVFSYNYEKNSDALHIVSPLAESPKLSGLAKHEVLLKLDNLQPAGSFKIRGIGKLVRQAKIDGKKTAVASSAGNAGMAASYACAKIGLPCTVFLPKSTPEFAAENIAEHGAEVIYHGEIWDESNEEALKRLVDDSVLYIHPFNHPTIWEGHATLVDELVEQLKGKKPGLMVCAVGGGGLLMGVLIGLQRNN</sequence>
<dbReference type="SUPFAM" id="SSF53686">
    <property type="entry name" value="Tryptophan synthase beta subunit-like PLP-dependent enzymes"/>
    <property type="match status" value="1"/>
</dbReference>
<evidence type="ECO:0000256" key="1">
    <source>
        <dbReference type="ARBA" id="ARBA00001933"/>
    </source>
</evidence>
<dbReference type="EMBL" id="FN654450">
    <property type="protein sequence ID" value="CBY33813.1"/>
    <property type="molecule type" value="Genomic_DNA"/>
</dbReference>
<dbReference type="GO" id="GO:0004794">
    <property type="term" value="F:threonine deaminase activity"/>
    <property type="evidence" value="ECO:0007669"/>
    <property type="project" value="TreeGrafter"/>
</dbReference>
<name>E4YE63_OIKDI</name>
<keyword evidence="9" id="KW-1133">Transmembrane helix</keyword>
<dbReference type="GO" id="GO:0006567">
    <property type="term" value="P:L-threonine catabolic process"/>
    <property type="evidence" value="ECO:0007669"/>
    <property type="project" value="TreeGrafter"/>
</dbReference>
<proteinExistence type="inferred from homology"/>
<evidence type="ECO:0000256" key="8">
    <source>
        <dbReference type="ARBA" id="ARBA00049406"/>
    </source>
</evidence>
<evidence type="ECO:0000256" key="6">
    <source>
        <dbReference type="ARBA" id="ARBA00041766"/>
    </source>
</evidence>
<dbReference type="InterPro" id="IPR001926">
    <property type="entry name" value="TrpB-like_PALP"/>
</dbReference>
<comment type="similarity">
    <text evidence="2">Belongs to the serine/threonine dehydratase family.</text>
</comment>
<dbReference type="InterPro" id="IPR050147">
    <property type="entry name" value="Ser/Thr_Dehydratase"/>
</dbReference>
<feature type="transmembrane region" description="Helical" evidence="9">
    <location>
        <begin position="169"/>
        <end position="188"/>
    </location>
</feature>
<protein>
    <recommendedName>
        <fullName evidence="3">L-serine ammonia-lyase</fullName>
        <ecNumber evidence="3">4.3.1.17</ecNumber>
    </recommendedName>
    <alternativeName>
        <fullName evidence="6">L-serine deaminase</fullName>
    </alternativeName>
    <alternativeName>
        <fullName evidence="7">L-threonine dehydratase</fullName>
    </alternativeName>
</protein>
<evidence type="ECO:0000256" key="3">
    <source>
        <dbReference type="ARBA" id="ARBA00012093"/>
    </source>
</evidence>
<dbReference type="GO" id="GO:0009097">
    <property type="term" value="P:isoleucine biosynthetic process"/>
    <property type="evidence" value="ECO:0007669"/>
    <property type="project" value="TreeGrafter"/>
</dbReference>
<reference evidence="11" key="1">
    <citation type="journal article" date="2010" name="Science">
        <title>Plasticity of animal genome architecture unmasked by rapid evolution of a pelagic tunicate.</title>
        <authorList>
            <person name="Denoeud F."/>
            <person name="Henriet S."/>
            <person name="Mungpakdee S."/>
            <person name="Aury J.M."/>
            <person name="Da Silva C."/>
            <person name="Brinkmann H."/>
            <person name="Mikhaleva J."/>
            <person name="Olsen L.C."/>
            <person name="Jubin C."/>
            <person name="Canestro C."/>
            <person name="Bouquet J.M."/>
            <person name="Danks G."/>
            <person name="Poulain J."/>
            <person name="Campsteijn C."/>
            <person name="Adamski M."/>
            <person name="Cross I."/>
            <person name="Yadetie F."/>
            <person name="Muffato M."/>
            <person name="Louis A."/>
            <person name="Butcher S."/>
            <person name="Tsagkogeorga G."/>
            <person name="Konrad A."/>
            <person name="Singh S."/>
            <person name="Jensen M.F."/>
            <person name="Cong E.H."/>
            <person name="Eikeseth-Otteraa H."/>
            <person name="Noel B."/>
            <person name="Anthouard V."/>
            <person name="Porcel B.M."/>
            <person name="Kachouri-Lafond R."/>
            <person name="Nishino A."/>
            <person name="Ugolini M."/>
            <person name="Chourrout P."/>
            <person name="Nishida H."/>
            <person name="Aasland R."/>
            <person name="Huzurbazar S."/>
            <person name="Westhof E."/>
            <person name="Delsuc F."/>
            <person name="Lehrach H."/>
            <person name="Reinhardt R."/>
            <person name="Weissenbach J."/>
            <person name="Roy S.W."/>
            <person name="Artiguenave F."/>
            <person name="Postlethwait J.H."/>
            <person name="Manak J.R."/>
            <person name="Thompson E.M."/>
            <person name="Jaillon O."/>
            <person name="Du Pasquier L."/>
            <person name="Boudinot P."/>
            <person name="Liberles D.A."/>
            <person name="Volff J.N."/>
            <person name="Philippe H."/>
            <person name="Lenhard B."/>
            <person name="Roest Crollius H."/>
            <person name="Wincker P."/>
            <person name="Chourrout D."/>
        </authorList>
    </citation>
    <scope>NUCLEOTIDE SEQUENCE [LARGE SCALE GENOMIC DNA]</scope>
</reference>
<organism evidence="11">
    <name type="scientific">Oikopleura dioica</name>
    <name type="common">Tunicate</name>
    <dbReference type="NCBI Taxonomy" id="34765"/>
    <lineage>
        <taxon>Eukaryota</taxon>
        <taxon>Metazoa</taxon>
        <taxon>Chordata</taxon>
        <taxon>Tunicata</taxon>
        <taxon>Appendicularia</taxon>
        <taxon>Copelata</taxon>
        <taxon>Oikopleuridae</taxon>
        <taxon>Oikopleura</taxon>
    </lineage>
</organism>
<dbReference type="PANTHER" id="PTHR48078:SF2">
    <property type="entry name" value="CATABOLIC L-SERINE_THREONINE DEHYDRATASE"/>
    <property type="match status" value="1"/>
</dbReference>
<keyword evidence="5" id="KW-0456">Lyase</keyword>
<evidence type="ECO:0000256" key="4">
    <source>
        <dbReference type="ARBA" id="ARBA00022898"/>
    </source>
</evidence>
<dbReference type="Gene3D" id="3.40.50.1100">
    <property type="match status" value="2"/>
</dbReference>
<evidence type="ECO:0000256" key="7">
    <source>
        <dbReference type="ARBA" id="ARBA00042605"/>
    </source>
</evidence>
<dbReference type="Proteomes" id="UP000011014">
    <property type="component" value="Unassembled WGS sequence"/>
</dbReference>
<gene>
    <name evidence="11" type="ORF">GSOID_T00021762001</name>
</gene>
<evidence type="ECO:0000259" key="10">
    <source>
        <dbReference type="Pfam" id="PF00291"/>
    </source>
</evidence>
<dbReference type="Pfam" id="PF00291">
    <property type="entry name" value="PALP"/>
    <property type="match status" value="1"/>
</dbReference>
<accession>E4YE63</accession>
<keyword evidence="4" id="KW-0663">Pyridoxal phosphate</keyword>
<feature type="domain" description="Tryptophan synthase beta chain-like PALP" evidence="10">
    <location>
        <begin position="18"/>
        <end position="190"/>
    </location>
</feature>
<dbReference type="GO" id="GO:0006565">
    <property type="term" value="P:L-serine catabolic process"/>
    <property type="evidence" value="ECO:0007669"/>
    <property type="project" value="TreeGrafter"/>
</dbReference>
<evidence type="ECO:0000256" key="9">
    <source>
        <dbReference type="SAM" id="Phobius"/>
    </source>
</evidence>
<evidence type="ECO:0000256" key="5">
    <source>
        <dbReference type="ARBA" id="ARBA00023239"/>
    </source>
</evidence>
<dbReference type="EC" id="4.3.1.17" evidence="3"/>
<comment type="cofactor">
    <cofactor evidence="1">
        <name>pyridoxal 5'-phosphate</name>
        <dbReference type="ChEBI" id="CHEBI:597326"/>
    </cofactor>
</comment>
<keyword evidence="9" id="KW-0812">Transmembrane</keyword>
<evidence type="ECO:0000256" key="2">
    <source>
        <dbReference type="ARBA" id="ARBA00010869"/>
    </source>
</evidence>
<keyword evidence="9" id="KW-0472">Membrane</keyword>
<evidence type="ECO:0000313" key="11">
    <source>
        <dbReference type="EMBL" id="CBY33813.1"/>
    </source>
</evidence>
<dbReference type="GO" id="GO:0003941">
    <property type="term" value="F:L-serine ammonia-lyase activity"/>
    <property type="evidence" value="ECO:0007669"/>
    <property type="project" value="UniProtKB-EC"/>
</dbReference>
<dbReference type="PANTHER" id="PTHR48078">
    <property type="entry name" value="THREONINE DEHYDRATASE, MITOCHONDRIAL-RELATED"/>
    <property type="match status" value="1"/>
</dbReference>
<comment type="catalytic activity">
    <reaction evidence="8">
        <text>L-serine = pyruvate + NH4(+)</text>
        <dbReference type="Rhea" id="RHEA:19169"/>
        <dbReference type="ChEBI" id="CHEBI:15361"/>
        <dbReference type="ChEBI" id="CHEBI:28938"/>
        <dbReference type="ChEBI" id="CHEBI:33384"/>
        <dbReference type="EC" id="4.3.1.17"/>
    </reaction>
</comment>